<proteinExistence type="predicted"/>
<dbReference type="EMBL" id="WKCM01000028">
    <property type="protein sequence ID" value="MCF5320009.1"/>
    <property type="molecule type" value="Genomic_DNA"/>
</dbReference>
<name>A0ABS9G4Q3_9PSED</name>
<comment type="caution">
    <text evidence="1">The sequence shown here is derived from an EMBL/GenBank/DDBJ whole genome shotgun (WGS) entry which is preliminary data.</text>
</comment>
<dbReference type="Proteomes" id="UP000814078">
    <property type="component" value="Unassembled WGS sequence"/>
</dbReference>
<keyword evidence="2" id="KW-1185">Reference proteome</keyword>
<accession>A0ABS9G4Q3</accession>
<dbReference type="RefSeq" id="WP_236267160.1">
    <property type="nucleotide sequence ID" value="NZ_WKCH01000016.1"/>
</dbReference>
<organism evidence="1 2">
    <name type="scientific">Pseudomonas simiae</name>
    <dbReference type="NCBI Taxonomy" id="321846"/>
    <lineage>
        <taxon>Bacteria</taxon>
        <taxon>Pseudomonadati</taxon>
        <taxon>Pseudomonadota</taxon>
        <taxon>Gammaproteobacteria</taxon>
        <taxon>Pseudomonadales</taxon>
        <taxon>Pseudomonadaceae</taxon>
        <taxon>Pseudomonas</taxon>
    </lineage>
</organism>
<evidence type="ECO:0008006" key="3">
    <source>
        <dbReference type="Google" id="ProtNLM"/>
    </source>
</evidence>
<gene>
    <name evidence="1" type="ORF">GIW13_17125</name>
</gene>
<evidence type="ECO:0000313" key="1">
    <source>
        <dbReference type="EMBL" id="MCF5320009.1"/>
    </source>
</evidence>
<protein>
    <recommendedName>
        <fullName evidence="3">Secreted protein</fullName>
    </recommendedName>
</protein>
<reference evidence="1 2" key="1">
    <citation type="submission" date="2019-11" db="EMBL/GenBank/DDBJ databases">
        <title>Epiphytic Pseudomonas syringae from cherry orchards.</title>
        <authorList>
            <person name="Hulin M.T."/>
        </authorList>
    </citation>
    <scope>NUCLEOTIDE SEQUENCE [LARGE SCALE GENOMIC DNA]</scope>
    <source>
        <strain evidence="1 2">PA-5-11C</strain>
    </source>
</reference>
<sequence length="86" mass="8867">MSIATMASIGSLLFGLLSAVFWVVSAVVKAPPPPDLEGKPDGSYWGGNVLNGGDLFGTLRAQSKWNSRAAFAASAAVLLQIVSGFL</sequence>
<evidence type="ECO:0000313" key="2">
    <source>
        <dbReference type="Proteomes" id="UP000814078"/>
    </source>
</evidence>